<feature type="transmembrane region" description="Helical" evidence="7">
    <location>
        <begin position="32"/>
        <end position="52"/>
    </location>
</feature>
<dbReference type="InterPro" id="IPR005524">
    <property type="entry name" value="DUF318"/>
</dbReference>
<keyword evidence="3" id="KW-1003">Cell membrane</keyword>
<accession>A0ABN6RXV8</accession>
<feature type="transmembrane region" description="Helical" evidence="7">
    <location>
        <begin position="119"/>
        <end position="146"/>
    </location>
</feature>
<evidence type="ECO:0000313" key="8">
    <source>
        <dbReference type="EMBL" id="BDQ35847.1"/>
    </source>
</evidence>
<evidence type="ECO:0000313" key="9">
    <source>
        <dbReference type="Proteomes" id="UP001317742"/>
    </source>
</evidence>
<keyword evidence="6 7" id="KW-0472">Membrane</keyword>
<proteinExistence type="inferred from homology"/>
<reference evidence="8 9" key="1">
    <citation type="submission" date="2022-08" db="EMBL/GenBank/DDBJ databases">
        <title>Genome Sequence of the sulphate-reducing bacterium, Pseudodesulfovibrio sp. SYK.</title>
        <authorList>
            <person name="Kondo R."/>
            <person name="Kataoka T."/>
        </authorList>
    </citation>
    <scope>NUCLEOTIDE SEQUENCE [LARGE SCALE GENOMIC DNA]</scope>
    <source>
        <strain evidence="8 9">SYK</strain>
    </source>
</reference>
<evidence type="ECO:0000256" key="7">
    <source>
        <dbReference type="SAM" id="Phobius"/>
    </source>
</evidence>
<evidence type="ECO:0000256" key="5">
    <source>
        <dbReference type="ARBA" id="ARBA00022989"/>
    </source>
</evidence>
<keyword evidence="5 7" id="KW-1133">Transmembrane helix</keyword>
<dbReference type="EMBL" id="AP026709">
    <property type="protein sequence ID" value="BDQ35847.1"/>
    <property type="molecule type" value="Genomic_DNA"/>
</dbReference>
<gene>
    <name evidence="8" type="ORF">SYK_02070</name>
</gene>
<sequence length="156" mass="17217">MLYGLGFLLEPENTEHSLHICVDMFQQLTLPMLFAVVMMVVFNRFLSPAVVARFLGRSAGAKGVVLSSLAGILSMGPVYAWYPLFKTLRDKGASVFHVANFVGCRSIKPALLPIVVSSFGWRFTILFLLMSFVIALSVACIVSLVCTDHEKKESVR</sequence>
<evidence type="ECO:0000256" key="4">
    <source>
        <dbReference type="ARBA" id="ARBA00022692"/>
    </source>
</evidence>
<evidence type="ECO:0000256" key="2">
    <source>
        <dbReference type="ARBA" id="ARBA00006386"/>
    </source>
</evidence>
<dbReference type="Pfam" id="PF03773">
    <property type="entry name" value="ArsP_1"/>
    <property type="match status" value="1"/>
</dbReference>
<evidence type="ECO:0000256" key="6">
    <source>
        <dbReference type="ARBA" id="ARBA00023136"/>
    </source>
</evidence>
<comment type="subcellular location">
    <subcellularLocation>
        <location evidence="1">Cell membrane</location>
        <topology evidence="1">Multi-pass membrane protein</topology>
    </subcellularLocation>
</comment>
<keyword evidence="9" id="KW-1185">Reference proteome</keyword>
<feature type="transmembrane region" description="Helical" evidence="7">
    <location>
        <begin position="64"/>
        <end position="82"/>
    </location>
</feature>
<evidence type="ECO:0000256" key="3">
    <source>
        <dbReference type="ARBA" id="ARBA00022475"/>
    </source>
</evidence>
<keyword evidence="4 7" id="KW-0812">Transmembrane</keyword>
<name>A0ABN6RXV8_9BACT</name>
<organism evidence="8 9">
    <name type="scientific">Pseudodesulfovibrio nedwellii</name>
    <dbReference type="NCBI Taxonomy" id="2973072"/>
    <lineage>
        <taxon>Bacteria</taxon>
        <taxon>Pseudomonadati</taxon>
        <taxon>Thermodesulfobacteriota</taxon>
        <taxon>Desulfovibrionia</taxon>
        <taxon>Desulfovibrionales</taxon>
        <taxon>Desulfovibrionaceae</taxon>
    </lineage>
</organism>
<dbReference type="Proteomes" id="UP001317742">
    <property type="component" value="Chromosome"/>
</dbReference>
<comment type="similarity">
    <text evidence="2">Belongs to the UPF0718 family.</text>
</comment>
<protein>
    <recommendedName>
        <fullName evidence="10">Permease</fullName>
    </recommendedName>
</protein>
<evidence type="ECO:0000256" key="1">
    <source>
        <dbReference type="ARBA" id="ARBA00004651"/>
    </source>
</evidence>
<evidence type="ECO:0008006" key="10">
    <source>
        <dbReference type="Google" id="ProtNLM"/>
    </source>
</evidence>